<evidence type="ECO:0000313" key="2">
    <source>
        <dbReference type="EMBL" id="RZU75870.1"/>
    </source>
</evidence>
<evidence type="ECO:0000256" key="1">
    <source>
        <dbReference type="SAM" id="MobiDB-lite"/>
    </source>
</evidence>
<feature type="region of interest" description="Disordered" evidence="1">
    <location>
        <begin position="352"/>
        <end position="375"/>
    </location>
</feature>
<organism evidence="2 3">
    <name type="scientific">Micromonospora kangleipakensis</name>
    <dbReference type="NCBI Taxonomy" id="1077942"/>
    <lineage>
        <taxon>Bacteria</taxon>
        <taxon>Bacillati</taxon>
        <taxon>Actinomycetota</taxon>
        <taxon>Actinomycetes</taxon>
        <taxon>Micromonosporales</taxon>
        <taxon>Micromonosporaceae</taxon>
        <taxon>Micromonospora</taxon>
    </lineage>
</organism>
<dbReference type="AlphaFoldDB" id="A0A4Q8BDB4"/>
<protein>
    <submittedName>
        <fullName evidence="2">Uncharacterized protein</fullName>
    </submittedName>
</protein>
<sequence>MRNLCRFLLQGHTRSQKAKITGLPDWHQLLDHSPDAVNPLGGYGFYPCGMEYALDRTAPRVLSETRSLRVLLLPVPDKESFLGYGGVVGPDNAGRVSAALRLLWSRGAFGGPGQQLLRSGEIAPPVPPQSGLAAPAGGTLRVADDAWVGAYSSGGEALWALLNDPGNRATASRVLVFDTVKFHRLGKERLLMPKGSLWPEKLLELTAKGNATARAVLPLTSDIGHRPAGHEAAADDSGKPLLLVYPIGPSLSEPYVSVTQPGLAERMKSLVGTMFSAGAVASTATAPGPLWPIEPAIAGRPAHPSRTDRIAHWSKEQRPHAPSPGRGFRVSHHCQRGPRTVITAEAAWSARRTRRRYRFSPGPGAPAASRAIAAS</sequence>
<reference evidence="2 3" key="1">
    <citation type="submission" date="2019-02" db="EMBL/GenBank/DDBJ databases">
        <title>Sequencing the genomes of 1000 actinobacteria strains.</title>
        <authorList>
            <person name="Klenk H.-P."/>
        </authorList>
    </citation>
    <scope>NUCLEOTIDE SEQUENCE [LARGE SCALE GENOMIC DNA]</scope>
    <source>
        <strain evidence="2 3">DSM 45612</strain>
    </source>
</reference>
<dbReference type="EMBL" id="SHLD01000001">
    <property type="protein sequence ID" value="RZU75870.1"/>
    <property type="molecule type" value="Genomic_DNA"/>
</dbReference>
<proteinExistence type="predicted"/>
<feature type="compositionally biased region" description="Low complexity" evidence="1">
    <location>
        <begin position="360"/>
        <end position="375"/>
    </location>
</feature>
<accession>A0A4Q8BDB4</accession>
<gene>
    <name evidence="2" type="ORF">EV384_4442</name>
</gene>
<feature type="region of interest" description="Disordered" evidence="1">
    <location>
        <begin position="314"/>
        <end position="333"/>
    </location>
</feature>
<keyword evidence="3" id="KW-1185">Reference proteome</keyword>
<evidence type="ECO:0000313" key="3">
    <source>
        <dbReference type="Proteomes" id="UP000294114"/>
    </source>
</evidence>
<name>A0A4Q8BDB4_9ACTN</name>
<dbReference type="Proteomes" id="UP000294114">
    <property type="component" value="Unassembled WGS sequence"/>
</dbReference>
<comment type="caution">
    <text evidence="2">The sequence shown here is derived from an EMBL/GenBank/DDBJ whole genome shotgun (WGS) entry which is preliminary data.</text>
</comment>